<protein>
    <recommendedName>
        <fullName evidence="8">TCP domain-containing protein</fullName>
    </recommendedName>
</protein>
<feature type="chain" id="PRO_5024316321" description="TCP domain-containing protein" evidence="7">
    <location>
        <begin position="17"/>
        <end position="426"/>
    </location>
</feature>
<evidence type="ECO:0000256" key="2">
    <source>
        <dbReference type="ARBA" id="ARBA00023015"/>
    </source>
</evidence>
<dbReference type="Proteomes" id="UP000326939">
    <property type="component" value="Chromosome 13"/>
</dbReference>
<feature type="compositionally biased region" description="Basic and acidic residues" evidence="6">
    <location>
        <begin position="405"/>
        <end position="417"/>
    </location>
</feature>
<evidence type="ECO:0000256" key="7">
    <source>
        <dbReference type="SAM" id="SignalP"/>
    </source>
</evidence>
<dbReference type="PROSITE" id="PS51369">
    <property type="entry name" value="TCP"/>
    <property type="match status" value="1"/>
</dbReference>
<keyword evidence="10" id="KW-1185">Reference proteome</keyword>
<dbReference type="InterPro" id="IPR005333">
    <property type="entry name" value="Transcription_factor_TCP"/>
</dbReference>
<keyword evidence="2" id="KW-0805">Transcription regulation</keyword>
<name>A0A5N5KI17_9ROSI</name>
<comment type="caution">
    <text evidence="9">The sequence shown here is derived from an EMBL/GenBank/DDBJ whole genome shotgun (WGS) entry which is preliminary data.</text>
</comment>
<evidence type="ECO:0000256" key="5">
    <source>
        <dbReference type="ARBA" id="ARBA00023242"/>
    </source>
</evidence>
<reference evidence="10" key="1">
    <citation type="journal article" date="2019" name="Gigascience">
        <title>De novo genome assembly of the endangered Acer yangbiense, a plant species with extremely small populations endemic to Yunnan Province, China.</title>
        <authorList>
            <person name="Yang J."/>
            <person name="Wariss H.M."/>
            <person name="Tao L."/>
            <person name="Zhang R."/>
            <person name="Yun Q."/>
            <person name="Hollingsworth P."/>
            <person name="Dao Z."/>
            <person name="Luo G."/>
            <person name="Guo H."/>
            <person name="Ma Y."/>
            <person name="Sun W."/>
        </authorList>
    </citation>
    <scope>NUCLEOTIDE SEQUENCE [LARGE SCALE GENOMIC DNA]</scope>
    <source>
        <strain evidence="10">cv. br00</strain>
    </source>
</reference>
<sequence>MSCGVLGAWSLRSAMAAVFGISNKEHSLGIHSLSKNPQLLQNQQQHGEAINSNQTEGVPNKQSLHQTTEYAKYRRRPEMKSTGGEIIQVQGGHIVRSTGRKDRHSKVYTAKGPRDRRVRLSAHTAIQFYDVQDRLGYDRPSKAVDWLIKKAKNSIDMLAELPPWQPPANNINANLEENQNAGSSEMGIAEEPESSGYSFQLHGQLTDHNPGNDSSFLEPTIDPDAIPDTMRSFFPTCSTNSSMSFQSYPTVIARTANHTEDLGLSLHSFQDQVLLHGQSQAVTAQTPSTDQNLFEGSAPVGFDANFQRMMAWSNDTNADNRVAGGFTSSPPLLTPHQAMLAQGSAFSQRGPLQSSFPISIRAWNDLHMASIEHHRAQELHQSLIFSSRFASEGLTGFSIPARIHGENEQNVVSDRRPPSSSPNSQS</sequence>
<dbReference type="InterPro" id="IPR017887">
    <property type="entry name" value="TF_TCP_subgr"/>
</dbReference>
<dbReference type="PANTHER" id="PTHR31072:SF240">
    <property type="entry name" value="TRANSCRIPTION FACTOR TCP10"/>
    <property type="match status" value="1"/>
</dbReference>
<dbReference type="GO" id="GO:0005634">
    <property type="term" value="C:nucleus"/>
    <property type="evidence" value="ECO:0007669"/>
    <property type="project" value="UniProtKB-SubCell"/>
</dbReference>
<evidence type="ECO:0000313" key="10">
    <source>
        <dbReference type="Proteomes" id="UP000326939"/>
    </source>
</evidence>
<dbReference type="AlphaFoldDB" id="A0A5N5KI17"/>
<keyword evidence="7" id="KW-0732">Signal</keyword>
<accession>A0A5N5KI17</accession>
<dbReference type="EMBL" id="VDCV01000013">
    <property type="protein sequence ID" value="KAB5529995.1"/>
    <property type="molecule type" value="Genomic_DNA"/>
</dbReference>
<feature type="region of interest" description="Disordered" evidence="6">
    <location>
        <begin position="52"/>
        <end position="79"/>
    </location>
</feature>
<evidence type="ECO:0000256" key="6">
    <source>
        <dbReference type="SAM" id="MobiDB-lite"/>
    </source>
</evidence>
<dbReference type="GO" id="GO:0003700">
    <property type="term" value="F:DNA-binding transcription factor activity"/>
    <property type="evidence" value="ECO:0007669"/>
    <property type="project" value="InterPro"/>
</dbReference>
<evidence type="ECO:0000259" key="8">
    <source>
        <dbReference type="PROSITE" id="PS51369"/>
    </source>
</evidence>
<feature type="signal peptide" evidence="7">
    <location>
        <begin position="1"/>
        <end position="16"/>
    </location>
</feature>
<feature type="domain" description="TCP" evidence="8">
    <location>
        <begin position="100"/>
        <end position="158"/>
    </location>
</feature>
<evidence type="ECO:0000256" key="1">
    <source>
        <dbReference type="ARBA" id="ARBA00004123"/>
    </source>
</evidence>
<dbReference type="PANTHER" id="PTHR31072">
    <property type="entry name" value="TRANSCRIPTION FACTOR TCP4-RELATED"/>
    <property type="match status" value="1"/>
</dbReference>
<evidence type="ECO:0000256" key="3">
    <source>
        <dbReference type="ARBA" id="ARBA00023125"/>
    </source>
</evidence>
<feature type="compositionally biased region" description="Polar residues" evidence="6">
    <location>
        <begin position="52"/>
        <end position="69"/>
    </location>
</feature>
<dbReference type="GO" id="GO:2000032">
    <property type="term" value="P:regulation of secondary shoot formation"/>
    <property type="evidence" value="ECO:0007669"/>
    <property type="project" value="TreeGrafter"/>
</dbReference>
<evidence type="ECO:0000256" key="4">
    <source>
        <dbReference type="ARBA" id="ARBA00023163"/>
    </source>
</evidence>
<comment type="subcellular location">
    <subcellularLocation>
        <location evidence="1">Nucleus</location>
    </subcellularLocation>
</comment>
<feature type="region of interest" description="Disordered" evidence="6">
    <location>
        <begin position="405"/>
        <end position="426"/>
    </location>
</feature>
<dbReference type="GO" id="GO:0043565">
    <property type="term" value="F:sequence-specific DNA binding"/>
    <property type="evidence" value="ECO:0007669"/>
    <property type="project" value="TreeGrafter"/>
</dbReference>
<organism evidence="9 10">
    <name type="scientific">Salix brachista</name>
    <dbReference type="NCBI Taxonomy" id="2182728"/>
    <lineage>
        <taxon>Eukaryota</taxon>
        <taxon>Viridiplantae</taxon>
        <taxon>Streptophyta</taxon>
        <taxon>Embryophyta</taxon>
        <taxon>Tracheophyta</taxon>
        <taxon>Spermatophyta</taxon>
        <taxon>Magnoliopsida</taxon>
        <taxon>eudicotyledons</taxon>
        <taxon>Gunneridae</taxon>
        <taxon>Pentapetalae</taxon>
        <taxon>rosids</taxon>
        <taxon>fabids</taxon>
        <taxon>Malpighiales</taxon>
        <taxon>Salicaceae</taxon>
        <taxon>Saliceae</taxon>
        <taxon>Salix</taxon>
    </lineage>
</organism>
<dbReference type="Pfam" id="PF03634">
    <property type="entry name" value="TCP"/>
    <property type="match status" value="1"/>
</dbReference>
<keyword evidence="3" id="KW-0238">DNA-binding</keyword>
<keyword evidence="4" id="KW-0804">Transcription</keyword>
<evidence type="ECO:0000313" key="9">
    <source>
        <dbReference type="EMBL" id="KAB5529995.1"/>
    </source>
</evidence>
<proteinExistence type="predicted"/>
<keyword evidence="5" id="KW-0539">Nucleus</keyword>
<gene>
    <name evidence="9" type="ORF">DKX38_020076</name>
</gene>